<name>A0ACB8KNG6_CITSI</name>
<proteinExistence type="predicted"/>
<protein>
    <submittedName>
        <fullName evidence="1">Uncharacterized protein</fullName>
    </submittedName>
</protein>
<organism evidence="1 2">
    <name type="scientific">Citrus sinensis</name>
    <name type="common">Sweet orange</name>
    <name type="synonym">Citrus aurantium var. sinensis</name>
    <dbReference type="NCBI Taxonomy" id="2711"/>
    <lineage>
        <taxon>Eukaryota</taxon>
        <taxon>Viridiplantae</taxon>
        <taxon>Streptophyta</taxon>
        <taxon>Embryophyta</taxon>
        <taxon>Tracheophyta</taxon>
        <taxon>Spermatophyta</taxon>
        <taxon>Magnoliopsida</taxon>
        <taxon>eudicotyledons</taxon>
        <taxon>Gunneridae</taxon>
        <taxon>Pentapetalae</taxon>
        <taxon>rosids</taxon>
        <taxon>malvids</taxon>
        <taxon>Sapindales</taxon>
        <taxon>Rutaceae</taxon>
        <taxon>Aurantioideae</taxon>
        <taxon>Citrus</taxon>
    </lineage>
</organism>
<sequence length="124" mass="14060">MVLDCDCHNVKALYRRAQVYMEIADLILAELDIKKAIEADPQNREVKLLQKSLKQLQAESNKRDAKFYANMFARVTKDSSVATKKLKVEKSEEEKRREVAVAMETEKEVDSSAPPKDGVVVDSC</sequence>
<keyword evidence="2" id="KW-1185">Reference proteome</keyword>
<gene>
    <name evidence="1" type="ORF">KPL71_015923</name>
</gene>
<comment type="caution">
    <text evidence="1">The sequence shown here is derived from an EMBL/GenBank/DDBJ whole genome shotgun (WGS) entry which is preliminary data.</text>
</comment>
<evidence type="ECO:0000313" key="1">
    <source>
        <dbReference type="EMBL" id="KAH9755861.1"/>
    </source>
</evidence>
<evidence type="ECO:0000313" key="2">
    <source>
        <dbReference type="Proteomes" id="UP000829398"/>
    </source>
</evidence>
<reference evidence="2" key="1">
    <citation type="journal article" date="2023" name="Hortic. Res.">
        <title>A chromosome-level phased genome enabling allele-level studies in sweet orange: a case study on citrus Huanglongbing tolerance.</title>
        <authorList>
            <person name="Wu B."/>
            <person name="Yu Q."/>
            <person name="Deng Z."/>
            <person name="Duan Y."/>
            <person name="Luo F."/>
            <person name="Gmitter F. Jr."/>
        </authorList>
    </citation>
    <scope>NUCLEOTIDE SEQUENCE [LARGE SCALE GENOMIC DNA]</scope>
    <source>
        <strain evidence="2">cv. Valencia</strain>
    </source>
</reference>
<dbReference type="Proteomes" id="UP000829398">
    <property type="component" value="Chromosome 5"/>
</dbReference>
<dbReference type="EMBL" id="CM039174">
    <property type="protein sequence ID" value="KAH9755861.1"/>
    <property type="molecule type" value="Genomic_DNA"/>
</dbReference>
<accession>A0ACB8KNG6</accession>